<feature type="region of interest" description="Disordered" evidence="1">
    <location>
        <begin position="106"/>
        <end position="131"/>
    </location>
</feature>
<proteinExistence type="predicted"/>
<accession>A0AAD9EUK1</accession>
<reference evidence="2" key="1">
    <citation type="submission" date="2023-01" db="EMBL/GenBank/DDBJ databases">
        <title>Colletotrichum chrysophilum M932 genome sequence.</title>
        <authorList>
            <person name="Baroncelli R."/>
        </authorList>
    </citation>
    <scope>NUCLEOTIDE SEQUENCE</scope>
    <source>
        <strain evidence="2">M932</strain>
    </source>
</reference>
<dbReference type="AlphaFoldDB" id="A0AAD9EUK1"/>
<evidence type="ECO:0000313" key="3">
    <source>
        <dbReference type="Proteomes" id="UP001243330"/>
    </source>
</evidence>
<comment type="caution">
    <text evidence="2">The sequence shown here is derived from an EMBL/GenBank/DDBJ whole genome shotgun (WGS) entry which is preliminary data.</text>
</comment>
<protein>
    <submittedName>
        <fullName evidence="2">Uncharacterized protein</fullName>
    </submittedName>
</protein>
<organism evidence="2 3">
    <name type="scientific">Colletotrichum chrysophilum</name>
    <dbReference type="NCBI Taxonomy" id="1836956"/>
    <lineage>
        <taxon>Eukaryota</taxon>
        <taxon>Fungi</taxon>
        <taxon>Dikarya</taxon>
        <taxon>Ascomycota</taxon>
        <taxon>Pezizomycotina</taxon>
        <taxon>Sordariomycetes</taxon>
        <taxon>Hypocreomycetidae</taxon>
        <taxon>Glomerellales</taxon>
        <taxon>Glomerellaceae</taxon>
        <taxon>Colletotrichum</taxon>
        <taxon>Colletotrichum gloeosporioides species complex</taxon>
    </lineage>
</organism>
<gene>
    <name evidence="2" type="ORF">CCHR01_00002</name>
</gene>
<sequence>MPARDADRGSGRPVPDPGLVSRHVISRRIMSLSEAPANAATPALVTNKVQGTAVSGAGPLPTTTTRPRLSHLISPPYLAFSSPLAVRKRRIAPVFSSAALVLQFGSRPANQPRETPAVRHPDLYSSSTHAHTRTLVEPDDRRHRFSKLALFPL</sequence>
<keyword evidence="3" id="KW-1185">Reference proteome</keyword>
<feature type="region of interest" description="Disordered" evidence="1">
    <location>
        <begin position="1"/>
        <end position="20"/>
    </location>
</feature>
<evidence type="ECO:0000256" key="1">
    <source>
        <dbReference type="SAM" id="MobiDB-lite"/>
    </source>
</evidence>
<evidence type="ECO:0000313" key="2">
    <source>
        <dbReference type="EMBL" id="KAK1857221.1"/>
    </source>
</evidence>
<dbReference type="Proteomes" id="UP001243330">
    <property type="component" value="Unassembled WGS sequence"/>
</dbReference>
<feature type="compositionally biased region" description="Basic and acidic residues" evidence="1">
    <location>
        <begin position="1"/>
        <end position="10"/>
    </location>
</feature>
<dbReference type="EMBL" id="JAQOWY010000001">
    <property type="protein sequence ID" value="KAK1857221.1"/>
    <property type="molecule type" value="Genomic_DNA"/>
</dbReference>
<name>A0AAD9EUK1_9PEZI</name>